<dbReference type="GO" id="GO:0020037">
    <property type="term" value="F:heme binding"/>
    <property type="evidence" value="ECO:0007669"/>
    <property type="project" value="InterPro"/>
</dbReference>
<evidence type="ECO:0000256" key="6">
    <source>
        <dbReference type="SAM" id="MobiDB-lite"/>
    </source>
</evidence>
<feature type="compositionally biased region" description="Low complexity" evidence="6">
    <location>
        <begin position="1"/>
        <end position="24"/>
    </location>
</feature>
<dbReference type="GO" id="GO:0046872">
    <property type="term" value="F:metal ion binding"/>
    <property type="evidence" value="ECO:0007669"/>
    <property type="project" value="UniProtKB-KW"/>
</dbReference>
<dbReference type="InterPro" id="IPR010255">
    <property type="entry name" value="Haem_peroxidase_sf"/>
</dbReference>
<dbReference type="GO" id="GO:0034599">
    <property type="term" value="P:cellular response to oxidative stress"/>
    <property type="evidence" value="ECO:0007669"/>
    <property type="project" value="InterPro"/>
</dbReference>
<evidence type="ECO:0000256" key="2">
    <source>
        <dbReference type="ARBA" id="ARBA00022617"/>
    </source>
</evidence>
<dbReference type="EMBL" id="CP001330">
    <property type="protein sequence ID" value="ACO66306.1"/>
    <property type="molecule type" value="Genomic_DNA"/>
</dbReference>
<dbReference type="SUPFAM" id="SSF48113">
    <property type="entry name" value="Heme-dependent peroxidases"/>
    <property type="match status" value="1"/>
</dbReference>
<dbReference type="InParanoid" id="C1EEV7"/>
<keyword evidence="4" id="KW-0560">Oxidoreductase</keyword>
<keyword evidence="2" id="KW-0349">Heme</keyword>
<accession>C1EEV7</accession>
<dbReference type="RefSeq" id="XP_002505048.1">
    <property type="nucleotide sequence ID" value="XM_002505002.1"/>
</dbReference>
<dbReference type="GO" id="GO:0004601">
    <property type="term" value="F:peroxidase activity"/>
    <property type="evidence" value="ECO:0007669"/>
    <property type="project" value="UniProtKB-KW"/>
</dbReference>
<dbReference type="KEGG" id="mis:MICPUN_103239"/>
<dbReference type="GO" id="GO:0000302">
    <property type="term" value="P:response to reactive oxygen species"/>
    <property type="evidence" value="ECO:0007669"/>
    <property type="project" value="TreeGrafter"/>
</dbReference>
<dbReference type="GeneID" id="8247762"/>
<keyword evidence="1" id="KW-0575">Peroxidase</keyword>
<evidence type="ECO:0000256" key="4">
    <source>
        <dbReference type="ARBA" id="ARBA00023002"/>
    </source>
</evidence>
<sequence>MTLASSVAAPKASAPLRARRSSAANTPTVRGRCIVVRSASETTTRTTDDRGRSRRDALLSLASLAAVPALVPAGSASANVASIYKYEPVDALPPAILDSGNAKVPIAAALRAQTVYAGYAVPIIEKNVTAPLGTLISLAARDAGTFDASANTGGLNGSIRFELDRPENKRFLNAIEQLADAKKEIDAKCSQPIGWADLIALAPAGKARYAFLRDFCGYTDRFEPRWQYKAGDITKIGCDVEGVMLRAPYGSSPEQIEATSWFRQNYASTGPLTGARVHMGRADATAADQAGLVPTEGATAGEYIEWFARMRLSLPALVNLAPYVDDTCEATLRACPDCAGLFRELDTKNYQPGNLEKPLIKSYREMTLRGPAAFADPMRYVNDDGTPAIPEVNGRRVVNVKQLMDGYVDPYPVWIL</sequence>
<keyword evidence="3" id="KW-0479">Metal-binding</keyword>
<gene>
    <name evidence="7" type="ORF">MICPUN_103239</name>
</gene>
<evidence type="ECO:0000313" key="7">
    <source>
        <dbReference type="EMBL" id="ACO66306.1"/>
    </source>
</evidence>
<protein>
    <submittedName>
        <fullName evidence="7">Uncharacterized protein</fullName>
    </submittedName>
</protein>
<dbReference type="InterPro" id="IPR044831">
    <property type="entry name" value="Ccp1-like"/>
</dbReference>
<dbReference type="eggNOG" id="ENOG502QR5T">
    <property type="taxonomic scope" value="Eukaryota"/>
</dbReference>
<reference evidence="7 8" key="1">
    <citation type="journal article" date="2009" name="Science">
        <title>Green evolution and dynamic adaptations revealed by genomes of the marine picoeukaryotes Micromonas.</title>
        <authorList>
            <person name="Worden A.Z."/>
            <person name="Lee J.H."/>
            <person name="Mock T."/>
            <person name="Rouze P."/>
            <person name="Simmons M.P."/>
            <person name="Aerts A.L."/>
            <person name="Allen A.E."/>
            <person name="Cuvelier M.L."/>
            <person name="Derelle E."/>
            <person name="Everett M.V."/>
            <person name="Foulon E."/>
            <person name="Grimwood J."/>
            <person name="Gundlach H."/>
            <person name="Henrissat B."/>
            <person name="Napoli C."/>
            <person name="McDonald S.M."/>
            <person name="Parker M.S."/>
            <person name="Rombauts S."/>
            <person name="Salamov A."/>
            <person name="Von Dassow P."/>
            <person name="Badger J.H."/>
            <person name="Coutinho P.M."/>
            <person name="Demir E."/>
            <person name="Dubchak I."/>
            <person name="Gentemann C."/>
            <person name="Eikrem W."/>
            <person name="Gready J.E."/>
            <person name="John U."/>
            <person name="Lanier W."/>
            <person name="Lindquist E.A."/>
            <person name="Lucas S."/>
            <person name="Mayer K.F."/>
            <person name="Moreau H."/>
            <person name="Not F."/>
            <person name="Otillar R."/>
            <person name="Panaud O."/>
            <person name="Pangilinan J."/>
            <person name="Paulsen I."/>
            <person name="Piegu B."/>
            <person name="Poliakov A."/>
            <person name="Robbens S."/>
            <person name="Schmutz J."/>
            <person name="Toulza E."/>
            <person name="Wyss T."/>
            <person name="Zelensky A."/>
            <person name="Zhou K."/>
            <person name="Armbrust E.V."/>
            <person name="Bhattacharya D."/>
            <person name="Goodenough U.W."/>
            <person name="Van de Peer Y."/>
            <person name="Grigoriev I.V."/>
        </authorList>
    </citation>
    <scope>NUCLEOTIDE SEQUENCE [LARGE SCALE GENOMIC DNA]</scope>
    <source>
        <strain evidence="8">RCC299 / NOUM17</strain>
    </source>
</reference>
<evidence type="ECO:0000313" key="8">
    <source>
        <dbReference type="Proteomes" id="UP000002009"/>
    </source>
</evidence>
<dbReference type="GO" id="GO:0042744">
    <property type="term" value="P:hydrogen peroxide catabolic process"/>
    <property type="evidence" value="ECO:0007669"/>
    <property type="project" value="TreeGrafter"/>
</dbReference>
<dbReference type="OrthoDB" id="2859658at2759"/>
<evidence type="ECO:0000256" key="3">
    <source>
        <dbReference type="ARBA" id="ARBA00022723"/>
    </source>
</evidence>
<dbReference type="PANTHER" id="PTHR31356:SF36">
    <property type="entry name" value="L-ASCORBATE PEROXIDASE 3"/>
    <property type="match status" value="1"/>
</dbReference>
<keyword evidence="5" id="KW-0408">Iron</keyword>
<organism evidence="7 8">
    <name type="scientific">Micromonas commoda (strain RCC299 / NOUM17 / CCMP2709)</name>
    <name type="common">Picoplanktonic green alga</name>
    <dbReference type="NCBI Taxonomy" id="296587"/>
    <lineage>
        <taxon>Eukaryota</taxon>
        <taxon>Viridiplantae</taxon>
        <taxon>Chlorophyta</taxon>
        <taxon>Mamiellophyceae</taxon>
        <taxon>Mamiellales</taxon>
        <taxon>Mamiellaceae</taxon>
        <taxon>Micromonas</taxon>
    </lineage>
</organism>
<feature type="region of interest" description="Disordered" evidence="6">
    <location>
        <begin position="1"/>
        <end position="25"/>
    </location>
</feature>
<keyword evidence="8" id="KW-1185">Reference proteome</keyword>
<evidence type="ECO:0000256" key="5">
    <source>
        <dbReference type="ARBA" id="ARBA00023004"/>
    </source>
</evidence>
<evidence type="ECO:0000256" key="1">
    <source>
        <dbReference type="ARBA" id="ARBA00022559"/>
    </source>
</evidence>
<dbReference type="Proteomes" id="UP000002009">
    <property type="component" value="Chromosome 11"/>
</dbReference>
<dbReference type="PANTHER" id="PTHR31356">
    <property type="entry name" value="THYLAKOID LUMENAL 29 KDA PROTEIN, CHLOROPLASTIC-RELATED"/>
    <property type="match status" value="1"/>
</dbReference>
<proteinExistence type="predicted"/>
<dbReference type="AlphaFoldDB" id="C1EEV7"/>
<dbReference type="Gene3D" id="1.10.520.10">
    <property type="match status" value="1"/>
</dbReference>
<name>C1EEV7_MICCC</name>